<feature type="compositionally biased region" description="Basic and acidic residues" evidence="1">
    <location>
        <begin position="55"/>
        <end position="91"/>
    </location>
</feature>
<feature type="compositionally biased region" description="Polar residues" evidence="1">
    <location>
        <begin position="18"/>
        <end position="34"/>
    </location>
</feature>
<dbReference type="PIRSF" id="PIRSF002590">
    <property type="entry name" value="HSP9/HSP12_fun"/>
    <property type="match status" value="1"/>
</dbReference>
<feature type="compositionally biased region" description="Polar residues" evidence="1">
    <location>
        <begin position="45"/>
        <end position="54"/>
    </location>
</feature>
<protein>
    <submittedName>
        <fullName evidence="2">Putative heat shock protein Awh11/Hsp9</fullName>
    </submittedName>
</protein>
<name>A0A139A937_GONPJ</name>
<dbReference type="OrthoDB" id="2348401at2759"/>
<dbReference type="Gene3D" id="6.10.250.2440">
    <property type="match status" value="2"/>
</dbReference>
<keyword evidence="3" id="KW-1185">Reference proteome</keyword>
<reference evidence="2 3" key="1">
    <citation type="journal article" date="2015" name="Genome Biol. Evol.">
        <title>Phylogenomic analyses indicate that early fungi evolved digesting cell walls of algal ancestors of land plants.</title>
        <authorList>
            <person name="Chang Y."/>
            <person name="Wang S."/>
            <person name="Sekimoto S."/>
            <person name="Aerts A.L."/>
            <person name="Choi C."/>
            <person name="Clum A."/>
            <person name="LaButti K.M."/>
            <person name="Lindquist E.A."/>
            <person name="Yee Ngan C."/>
            <person name="Ohm R.A."/>
            <person name="Salamov A.A."/>
            <person name="Grigoriev I.V."/>
            <person name="Spatafora J.W."/>
            <person name="Berbee M.L."/>
        </authorList>
    </citation>
    <scope>NUCLEOTIDE SEQUENCE [LARGE SCALE GENOMIC DNA]</scope>
    <source>
        <strain evidence="2 3">JEL478</strain>
    </source>
</reference>
<gene>
    <name evidence="2" type="ORF">M427DRAFT_34122</name>
</gene>
<accession>A0A139A937</accession>
<sequence>MDYGRKGFSEEVKEKVTPDTQKSYTQQVSETVSGYTDRVKAAITPDSQKSTAQQMHDRARGASDEAQRDDRTLMEKAKDALGVDRHDHTNH</sequence>
<dbReference type="AlphaFoldDB" id="A0A139A937"/>
<dbReference type="InterPro" id="IPR007250">
    <property type="entry name" value="HSP9_HSP12"/>
</dbReference>
<dbReference type="Pfam" id="PF04119">
    <property type="entry name" value="HSP9_HSP12"/>
    <property type="match status" value="1"/>
</dbReference>
<keyword evidence="2" id="KW-0346">Stress response</keyword>
<feature type="compositionally biased region" description="Basic and acidic residues" evidence="1">
    <location>
        <begin position="1"/>
        <end position="17"/>
    </location>
</feature>
<dbReference type="Proteomes" id="UP000070544">
    <property type="component" value="Unassembled WGS sequence"/>
</dbReference>
<proteinExistence type="predicted"/>
<dbReference type="STRING" id="1344416.A0A139A937"/>
<organism evidence="2 3">
    <name type="scientific">Gonapodya prolifera (strain JEL478)</name>
    <name type="common">Monoblepharis prolifera</name>
    <dbReference type="NCBI Taxonomy" id="1344416"/>
    <lineage>
        <taxon>Eukaryota</taxon>
        <taxon>Fungi</taxon>
        <taxon>Fungi incertae sedis</taxon>
        <taxon>Chytridiomycota</taxon>
        <taxon>Chytridiomycota incertae sedis</taxon>
        <taxon>Monoblepharidomycetes</taxon>
        <taxon>Monoblepharidales</taxon>
        <taxon>Gonapodyaceae</taxon>
        <taxon>Gonapodya</taxon>
    </lineage>
</organism>
<evidence type="ECO:0000313" key="3">
    <source>
        <dbReference type="Proteomes" id="UP000070544"/>
    </source>
</evidence>
<evidence type="ECO:0000313" key="2">
    <source>
        <dbReference type="EMBL" id="KXS13257.1"/>
    </source>
</evidence>
<evidence type="ECO:0000256" key="1">
    <source>
        <dbReference type="SAM" id="MobiDB-lite"/>
    </source>
</evidence>
<dbReference type="OMA" id="NKGVFQG"/>
<dbReference type="EMBL" id="KQ965780">
    <property type="protein sequence ID" value="KXS13257.1"/>
    <property type="molecule type" value="Genomic_DNA"/>
</dbReference>
<feature type="region of interest" description="Disordered" evidence="1">
    <location>
        <begin position="1"/>
        <end position="91"/>
    </location>
</feature>